<reference evidence="3" key="1">
    <citation type="journal article" date="2019" name="Int. J. Syst. Evol. Microbiol.">
        <title>The Global Catalogue of Microorganisms (GCM) 10K type strain sequencing project: providing services to taxonomists for standard genome sequencing and annotation.</title>
        <authorList>
            <consortium name="The Broad Institute Genomics Platform"/>
            <consortium name="The Broad Institute Genome Sequencing Center for Infectious Disease"/>
            <person name="Wu L."/>
            <person name="Ma J."/>
        </authorList>
    </citation>
    <scope>NUCLEOTIDE SEQUENCE [LARGE SCALE GENOMIC DNA]</scope>
    <source>
        <strain evidence="3">KCTC 3950</strain>
    </source>
</reference>
<feature type="domain" description="N-acetyltransferase" evidence="1">
    <location>
        <begin position="1"/>
        <end position="156"/>
    </location>
</feature>
<dbReference type="Gene3D" id="3.40.630.30">
    <property type="match status" value="1"/>
</dbReference>
<dbReference type="RefSeq" id="WP_377604757.1">
    <property type="nucleotide sequence ID" value="NZ_JBHUME010000010.1"/>
</dbReference>
<dbReference type="CDD" id="cd04301">
    <property type="entry name" value="NAT_SF"/>
    <property type="match status" value="1"/>
</dbReference>
<organism evidence="2 3">
    <name type="scientific">Paenibacillus gansuensis</name>
    <dbReference type="NCBI Taxonomy" id="306542"/>
    <lineage>
        <taxon>Bacteria</taxon>
        <taxon>Bacillati</taxon>
        <taxon>Bacillota</taxon>
        <taxon>Bacilli</taxon>
        <taxon>Bacillales</taxon>
        <taxon>Paenibacillaceae</taxon>
        <taxon>Paenibacillus</taxon>
    </lineage>
</organism>
<dbReference type="SUPFAM" id="SSF55729">
    <property type="entry name" value="Acyl-CoA N-acyltransferases (Nat)"/>
    <property type="match status" value="1"/>
</dbReference>
<protein>
    <submittedName>
        <fullName evidence="2">GNAT family N-acetyltransferase</fullName>
        <ecNumber evidence="2">2.3.1.-</ecNumber>
    </submittedName>
</protein>
<evidence type="ECO:0000313" key="2">
    <source>
        <dbReference type="EMBL" id="MFD2614182.1"/>
    </source>
</evidence>
<dbReference type="InterPro" id="IPR000182">
    <property type="entry name" value="GNAT_dom"/>
</dbReference>
<gene>
    <name evidence="2" type="ORF">ACFSUF_17375</name>
</gene>
<sequence>MPISTKRLSNFDQVKLLDSEFSKYYPWFSISDYHERCLSENEIGLRVTLLAYDNDELAGCSHLLYESNYPYFLDNKIPEINDLNVFPHHRNKRIASRLFDELEEIAAKTTQLIGLGVGLYKDYGNAQRMYCKRGYVLDGNGISYQNNEVKPGETVVVNDELLLYLVKELSNSKN</sequence>
<keyword evidence="2" id="KW-0808">Transferase</keyword>
<dbReference type="GO" id="GO:0016746">
    <property type="term" value="F:acyltransferase activity"/>
    <property type="evidence" value="ECO:0007669"/>
    <property type="project" value="UniProtKB-KW"/>
</dbReference>
<dbReference type="EMBL" id="JBHUME010000010">
    <property type="protein sequence ID" value="MFD2614182.1"/>
    <property type="molecule type" value="Genomic_DNA"/>
</dbReference>
<comment type="caution">
    <text evidence="2">The sequence shown here is derived from an EMBL/GenBank/DDBJ whole genome shotgun (WGS) entry which is preliminary data.</text>
</comment>
<keyword evidence="3" id="KW-1185">Reference proteome</keyword>
<accession>A0ABW5PIJ6</accession>
<keyword evidence="2" id="KW-0012">Acyltransferase</keyword>
<name>A0ABW5PIJ6_9BACL</name>
<evidence type="ECO:0000259" key="1">
    <source>
        <dbReference type="PROSITE" id="PS51186"/>
    </source>
</evidence>
<dbReference type="Proteomes" id="UP001597541">
    <property type="component" value="Unassembled WGS sequence"/>
</dbReference>
<dbReference type="EC" id="2.3.1.-" evidence="2"/>
<evidence type="ECO:0000313" key="3">
    <source>
        <dbReference type="Proteomes" id="UP001597541"/>
    </source>
</evidence>
<dbReference type="PROSITE" id="PS51186">
    <property type="entry name" value="GNAT"/>
    <property type="match status" value="1"/>
</dbReference>
<dbReference type="InterPro" id="IPR016181">
    <property type="entry name" value="Acyl_CoA_acyltransferase"/>
</dbReference>
<proteinExistence type="predicted"/>
<dbReference type="Pfam" id="PF00583">
    <property type="entry name" value="Acetyltransf_1"/>
    <property type="match status" value="1"/>
</dbReference>